<gene>
    <name evidence="1" type="ORF">LCGC14_2149510</name>
</gene>
<accession>A0A0F9DW52</accession>
<evidence type="ECO:0000313" key="1">
    <source>
        <dbReference type="EMBL" id="KKL65984.1"/>
    </source>
</evidence>
<proteinExistence type="predicted"/>
<sequence>MKIELDMTQLVTAQDTSARDSHDRRIEALARLVETDWYVIRMMETGQPVPDEIAAMRRAARDRLRA</sequence>
<reference evidence="1" key="1">
    <citation type="journal article" date="2015" name="Nature">
        <title>Complex archaea that bridge the gap between prokaryotes and eukaryotes.</title>
        <authorList>
            <person name="Spang A."/>
            <person name="Saw J.H."/>
            <person name="Jorgensen S.L."/>
            <person name="Zaremba-Niedzwiedzka K."/>
            <person name="Martijn J."/>
            <person name="Lind A.E."/>
            <person name="van Eijk R."/>
            <person name="Schleper C."/>
            <person name="Guy L."/>
            <person name="Ettema T.J."/>
        </authorList>
    </citation>
    <scope>NUCLEOTIDE SEQUENCE</scope>
</reference>
<protein>
    <submittedName>
        <fullName evidence="1">Uncharacterized protein</fullName>
    </submittedName>
</protein>
<organism evidence="1">
    <name type="scientific">marine sediment metagenome</name>
    <dbReference type="NCBI Taxonomy" id="412755"/>
    <lineage>
        <taxon>unclassified sequences</taxon>
        <taxon>metagenomes</taxon>
        <taxon>ecological metagenomes</taxon>
    </lineage>
</organism>
<dbReference type="EMBL" id="LAZR01027353">
    <property type="protein sequence ID" value="KKL65984.1"/>
    <property type="molecule type" value="Genomic_DNA"/>
</dbReference>
<comment type="caution">
    <text evidence="1">The sequence shown here is derived from an EMBL/GenBank/DDBJ whole genome shotgun (WGS) entry which is preliminary data.</text>
</comment>
<dbReference type="AlphaFoldDB" id="A0A0F9DW52"/>
<name>A0A0F9DW52_9ZZZZ</name>